<gene>
    <name evidence="2" type="ORF">MSAN_02117200</name>
</gene>
<protein>
    <recommendedName>
        <fullName evidence="1">F-box domain-containing protein</fullName>
    </recommendedName>
</protein>
<dbReference type="SUPFAM" id="SSF81383">
    <property type="entry name" value="F-box domain"/>
    <property type="match status" value="1"/>
</dbReference>
<feature type="domain" description="F-box" evidence="1">
    <location>
        <begin position="18"/>
        <end position="55"/>
    </location>
</feature>
<keyword evidence="3" id="KW-1185">Reference proteome</keyword>
<dbReference type="InterPro" id="IPR001810">
    <property type="entry name" value="F-box_dom"/>
</dbReference>
<dbReference type="Pfam" id="PF12937">
    <property type="entry name" value="F-box-like"/>
    <property type="match status" value="1"/>
</dbReference>
<dbReference type="InterPro" id="IPR036047">
    <property type="entry name" value="F-box-like_dom_sf"/>
</dbReference>
<dbReference type="Proteomes" id="UP000623467">
    <property type="component" value="Unassembled WGS sequence"/>
</dbReference>
<dbReference type="AlphaFoldDB" id="A0A8H6XH06"/>
<evidence type="ECO:0000313" key="2">
    <source>
        <dbReference type="EMBL" id="KAF7340877.1"/>
    </source>
</evidence>
<evidence type="ECO:0000259" key="1">
    <source>
        <dbReference type="Pfam" id="PF12937"/>
    </source>
</evidence>
<sequence length="352" mass="40079">MVLTRRAHRERMEISRWLPNEILVHIIQHSAKADQATLARVSKLFHALCLPILYRVVEFKDPHSTTVFCSGIIENPSRADAVRSFVLDVPYQYCCDMRDDLVLASLKLMSRLDHLSFSEFTFDYRHGRILLEEINFLQLTSCNIWVPDDLIYRFPAQASDLSVRVSLPHLEFYHGGAAFVSGIDAICLKEVQLTWYSADDANVDKIVTSLSSMTLTKPHLPFVSCHAYWGGPCHQIMDSVSMRMPHTKTLRLHPMRDYGALLSQDTILHATECLPQFTGLLYLAMEWSKGAFPTSGADKHKDRIAVEGWGEACPTLEACCLNHSGWRKVDGRWEEYPIKKFWALAGLCDLGY</sequence>
<organism evidence="2 3">
    <name type="scientific">Mycena sanguinolenta</name>
    <dbReference type="NCBI Taxonomy" id="230812"/>
    <lineage>
        <taxon>Eukaryota</taxon>
        <taxon>Fungi</taxon>
        <taxon>Dikarya</taxon>
        <taxon>Basidiomycota</taxon>
        <taxon>Agaricomycotina</taxon>
        <taxon>Agaricomycetes</taxon>
        <taxon>Agaricomycetidae</taxon>
        <taxon>Agaricales</taxon>
        <taxon>Marasmiineae</taxon>
        <taxon>Mycenaceae</taxon>
        <taxon>Mycena</taxon>
    </lineage>
</organism>
<proteinExistence type="predicted"/>
<dbReference type="EMBL" id="JACAZH010000029">
    <property type="protein sequence ID" value="KAF7340877.1"/>
    <property type="molecule type" value="Genomic_DNA"/>
</dbReference>
<evidence type="ECO:0000313" key="3">
    <source>
        <dbReference type="Proteomes" id="UP000623467"/>
    </source>
</evidence>
<comment type="caution">
    <text evidence="2">The sequence shown here is derived from an EMBL/GenBank/DDBJ whole genome shotgun (WGS) entry which is preliminary data.</text>
</comment>
<reference evidence="2" key="1">
    <citation type="submission" date="2020-05" db="EMBL/GenBank/DDBJ databases">
        <title>Mycena genomes resolve the evolution of fungal bioluminescence.</title>
        <authorList>
            <person name="Tsai I.J."/>
        </authorList>
    </citation>
    <scope>NUCLEOTIDE SEQUENCE</scope>
    <source>
        <strain evidence="2">160909Yilan</strain>
    </source>
</reference>
<name>A0A8H6XH06_9AGAR</name>
<accession>A0A8H6XH06</accession>
<dbReference type="OrthoDB" id="2852950at2759"/>